<sequence length="694" mass="78837">MEREGIGNGLEERVVRNVVNNSDGNECIAFNANHSSDYCFVCKTFFDRNLKKSRRRILRDRDDLVSPLLLLLWMAQRTGIWFSNHDIHLNAGPLDQEVTQHLQQQFACRKCFERVIKLQRDVHNLETEMNVILDQSCDTLLELNIIRGDEERVKELKSEIQLKTDDSLKTKKVRKTKTKKKTKPLVKKKKKAANTSPQQPPQQPQQHIQKTKQILVLAKGQEGEGQQLLVLQVPAHDDEGEDSQSSGNQLIEYNPNVDHHYHNDENEAVFLSSNAIPVTTCVTVTSDDQLLEVQLEHNNEESTEDRGEELEDVRVGDRQDIEMREEDETTEAVNTIPAEEKDWDVYNNDGVIVVNQMSHKRKGEDSEVVTAMLSDDDYETDAKKKHKKSKESYNKRTYSPRSSSPLPPAGESKVVVQLLYGSKQWKRTMDGDIKSIIRDLALRRPDPAGRKIAASDKLCSAVMKNYSKRLVAECKEAARTIRVTDHQDVTQLDMKTFTDEVFLKCPKTATLIKSLIPVEPRDTLDEHSATALILGVILYMHSMQSNTLQHILSYVLRRAGCNRDGFKFFHSLGLTLSYTSILKIMNDIDAKPDIEKSSLDTIEKSIDSVVVRTKIEAKNESKKKSAQVVTQETTQVGDPVLLQFTLPYYQTTTFATSRTPSLTYTTNQLTNTSQTTYTAVPFEATDSSNVYNSQ</sequence>
<keyword evidence="4" id="KW-1185">Reference proteome</keyword>
<accession>A0A7R9QR66</accession>
<dbReference type="AlphaFoldDB" id="A0A7R9QR66"/>
<feature type="region of interest" description="Disordered" evidence="2">
    <location>
        <begin position="378"/>
        <end position="409"/>
    </location>
</feature>
<protein>
    <submittedName>
        <fullName evidence="3">Uncharacterized protein</fullName>
    </submittedName>
</protein>
<dbReference type="Proteomes" id="UP000728032">
    <property type="component" value="Unassembled WGS sequence"/>
</dbReference>
<dbReference type="OrthoDB" id="6522922at2759"/>
<evidence type="ECO:0000313" key="3">
    <source>
        <dbReference type="EMBL" id="CAD7654169.1"/>
    </source>
</evidence>
<evidence type="ECO:0000256" key="2">
    <source>
        <dbReference type="SAM" id="MobiDB-lite"/>
    </source>
</evidence>
<feature type="coiled-coil region" evidence="1">
    <location>
        <begin position="115"/>
        <end position="166"/>
    </location>
</feature>
<gene>
    <name evidence="3" type="ORF">ONB1V03_LOCUS10819</name>
</gene>
<proteinExistence type="predicted"/>
<feature type="compositionally biased region" description="Polar residues" evidence="2">
    <location>
        <begin position="395"/>
        <end position="404"/>
    </location>
</feature>
<feature type="compositionally biased region" description="Basic residues" evidence="2">
    <location>
        <begin position="171"/>
        <end position="192"/>
    </location>
</feature>
<dbReference type="EMBL" id="OC922435">
    <property type="protein sequence ID" value="CAD7654169.1"/>
    <property type="molecule type" value="Genomic_DNA"/>
</dbReference>
<dbReference type="EMBL" id="CAJPVJ010007610">
    <property type="protein sequence ID" value="CAG2171356.1"/>
    <property type="molecule type" value="Genomic_DNA"/>
</dbReference>
<evidence type="ECO:0000256" key="1">
    <source>
        <dbReference type="SAM" id="Coils"/>
    </source>
</evidence>
<evidence type="ECO:0000313" key="4">
    <source>
        <dbReference type="Proteomes" id="UP000728032"/>
    </source>
</evidence>
<keyword evidence="1" id="KW-0175">Coiled coil</keyword>
<name>A0A7R9QR66_9ACAR</name>
<reference evidence="3" key="1">
    <citation type="submission" date="2020-11" db="EMBL/GenBank/DDBJ databases">
        <authorList>
            <person name="Tran Van P."/>
        </authorList>
    </citation>
    <scope>NUCLEOTIDE SEQUENCE</scope>
</reference>
<organism evidence="3">
    <name type="scientific">Oppiella nova</name>
    <dbReference type="NCBI Taxonomy" id="334625"/>
    <lineage>
        <taxon>Eukaryota</taxon>
        <taxon>Metazoa</taxon>
        <taxon>Ecdysozoa</taxon>
        <taxon>Arthropoda</taxon>
        <taxon>Chelicerata</taxon>
        <taxon>Arachnida</taxon>
        <taxon>Acari</taxon>
        <taxon>Acariformes</taxon>
        <taxon>Sarcoptiformes</taxon>
        <taxon>Oribatida</taxon>
        <taxon>Brachypylina</taxon>
        <taxon>Oppioidea</taxon>
        <taxon>Oppiidae</taxon>
        <taxon>Oppiella</taxon>
    </lineage>
</organism>
<feature type="region of interest" description="Disordered" evidence="2">
    <location>
        <begin position="171"/>
        <end position="211"/>
    </location>
</feature>